<dbReference type="GO" id="GO:0005634">
    <property type="term" value="C:nucleus"/>
    <property type="evidence" value="ECO:0007669"/>
    <property type="project" value="TreeGrafter"/>
</dbReference>
<dbReference type="InterPro" id="IPR050750">
    <property type="entry name" value="C5-MTase"/>
</dbReference>
<dbReference type="PANTHER" id="PTHR46098">
    <property type="entry name" value="TRNA (CYTOSINE(38)-C(5))-METHYLTRANSFERASE"/>
    <property type="match status" value="1"/>
</dbReference>
<dbReference type="PROSITE" id="PS00095">
    <property type="entry name" value="C5_MTASE_2"/>
    <property type="match status" value="1"/>
</dbReference>
<dbReference type="PRINTS" id="PR00105">
    <property type="entry name" value="C5METTRFRASE"/>
</dbReference>
<dbReference type="Proteomes" id="UP000007875">
    <property type="component" value="Unassembled WGS sequence"/>
</dbReference>
<reference evidence="9" key="3">
    <citation type="submission" date="2025-09" db="UniProtKB">
        <authorList>
            <consortium name="Ensembl"/>
        </authorList>
    </citation>
    <scope>IDENTIFICATION</scope>
</reference>
<evidence type="ECO:0000313" key="9">
    <source>
        <dbReference type="Ensembl" id="ENSCSAVP00000000591.1"/>
    </source>
</evidence>
<evidence type="ECO:0000256" key="4">
    <source>
        <dbReference type="ARBA" id="ARBA00039081"/>
    </source>
</evidence>
<evidence type="ECO:0000256" key="2">
    <source>
        <dbReference type="ARBA" id="ARBA00022679"/>
    </source>
</evidence>
<name>H2Y5J3_CIOSA</name>
<dbReference type="SUPFAM" id="SSF53335">
    <property type="entry name" value="S-adenosyl-L-methionine-dependent methyltransferases"/>
    <property type="match status" value="1"/>
</dbReference>
<dbReference type="NCBIfam" id="TIGR00675">
    <property type="entry name" value="dcm"/>
    <property type="match status" value="1"/>
</dbReference>
<evidence type="ECO:0000256" key="5">
    <source>
        <dbReference type="ARBA" id="ARBA00039681"/>
    </source>
</evidence>
<reference evidence="9" key="2">
    <citation type="submission" date="2025-08" db="UniProtKB">
        <authorList>
            <consortium name="Ensembl"/>
        </authorList>
    </citation>
    <scope>IDENTIFICATION</scope>
</reference>
<dbReference type="Gene3D" id="3.90.120.10">
    <property type="entry name" value="DNA Methylase, subunit A, domain 2"/>
    <property type="match status" value="1"/>
</dbReference>
<dbReference type="EC" id="2.1.1.204" evidence="4"/>
<protein>
    <recommendedName>
        <fullName evidence="5">tRNA (cytosine(38)-C(5))-methyltransferase</fullName>
        <ecNumber evidence="4">2.1.1.204</ecNumber>
    </recommendedName>
    <alternativeName>
        <fullName evidence="6">DNA (cytosine-5)-methyltransferase-like protein 2</fullName>
    </alternativeName>
</protein>
<organism evidence="9 10">
    <name type="scientific">Ciona savignyi</name>
    <name type="common">Pacific transparent sea squirt</name>
    <dbReference type="NCBI Taxonomy" id="51511"/>
    <lineage>
        <taxon>Eukaryota</taxon>
        <taxon>Metazoa</taxon>
        <taxon>Chordata</taxon>
        <taxon>Tunicata</taxon>
        <taxon>Ascidiacea</taxon>
        <taxon>Phlebobranchia</taxon>
        <taxon>Cionidae</taxon>
        <taxon>Ciona</taxon>
    </lineage>
</organism>
<accession>H2Y5J3</accession>
<dbReference type="GeneTree" id="ENSGT00390000016416"/>
<dbReference type="SMR" id="H2Y5J3"/>
<evidence type="ECO:0000256" key="3">
    <source>
        <dbReference type="ARBA" id="ARBA00022691"/>
    </source>
</evidence>
<dbReference type="AlphaFoldDB" id="H2Y5J3"/>
<dbReference type="GO" id="GO:0032259">
    <property type="term" value="P:methylation"/>
    <property type="evidence" value="ECO:0007669"/>
    <property type="project" value="UniProtKB-KW"/>
</dbReference>
<evidence type="ECO:0000313" key="10">
    <source>
        <dbReference type="Proteomes" id="UP000007875"/>
    </source>
</evidence>
<evidence type="ECO:0000256" key="8">
    <source>
        <dbReference type="RuleBase" id="RU000416"/>
    </source>
</evidence>
<feature type="active site" evidence="7">
    <location>
        <position position="81"/>
    </location>
</feature>
<sequence length="373" mass="42357">MENPLKVLELYSGIGGMHYALLDGGYANAEVVCSIDISPAASLVYKHNFPCTTHCERSIEGFSAEDFDRMGFNTIMMSPPCQPFTRLGLQKDVDDPRSRSFLHLMKLLPAMQSPPNYILMENVKGFENSKAHELFCKVLKQLGFSVVEFLLSPKQFGIPNSRLRYYLLAKHNQKEFPDEQCGHILNLYSNSGTLPTLVLIYPIESIVPNQTQLGRKWKEDQTKHLAIFTYILFPIFFRFESSKENPTKTLEQFLEEPSSISDEYGLPEKTLLRYLNVMDIVNPVSKSSTCFTKSYGYYAEGTGSVLNTGSTLDMSNVLANKLRYFTPTEVANLMCFPEQFSFPDGFTRKQKYKLLGNSLNVYVVSCLLKFLVT</sequence>
<dbReference type="Ensembl" id="ENSCSAVT00000000598.1">
    <property type="protein sequence ID" value="ENSCSAVP00000000591.1"/>
    <property type="gene ID" value="ENSCSAVG00000000330.1"/>
</dbReference>
<evidence type="ECO:0000256" key="1">
    <source>
        <dbReference type="ARBA" id="ARBA00022603"/>
    </source>
</evidence>
<proteinExistence type="inferred from homology"/>
<dbReference type="InterPro" id="IPR029063">
    <property type="entry name" value="SAM-dependent_MTases_sf"/>
</dbReference>
<dbReference type="InterPro" id="IPR031303">
    <property type="entry name" value="C5_meth_CS"/>
</dbReference>
<evidence type="ECO:0000256" key="7">
    <source>
        <dbReference type="PROSITE-ProRule" id="PRU01016"/>
    </source>
</evidence>
<dbReference type="PROSITE" id="PS51679">
    <property type="entry name" value="SAM_MT_C5"/>
    <property type="match status" value="1"/>
</dbReference>
<dbReference type="PANTHER" id="PTHR46098:SF1">
    <property type="entry name" value="TRNA (CYTOSINE(38)-C(5))-METHYLTRANSFERASE"/>
    <property type="match status" value="1"/>
</dbReference>
<keyword evidence="1 7" id="KW-0489">Methyltransferase</keyword>
<keyword evidence="2 7" id="KW-0808">Transferase</keyword>
<keyword evidence="3 7" id="KW-0949">S-adenosyl-L-methionine</keyword>
<dbReference type="InterPro" id="IPR001525">
    <property type="entry name" value="C5_MeTfrase"/>
</dbReference>
<keyword evidence="10" id="KW-1185">Reference proteome</keyword>
<dbReference type="GO" id="GO:0008168">
    <property type="term" value="F:methyltransferase activity"/>
    <property type="evidence" value="ECO:0007669"/>
    <property type="project" value="UniProtKB-KW"/>
</dbReference>
<evidence type="ECO:0000256" key="6">
    <source>
        <dbReference type="ARBA" id="ARBA00042810"/>
    </source>
</evidence>
<reference evidence="10" key="1">
    <citation type="submission" date="2003-08" db="EMBL/GenBank/DDBJ databases">
        <authorList>
            <person name="Birren B."/>
            <person name="Nusbaum C."/>
            <person name="Abebe A."/>
            <person name="Abouelleil A."/>
            <person name="Adekoya E."/>
            <person name="Ait-zahra M."/>
            <person name="Allen N."/>
            <person name="Allen T."/>
            <person name="An P."/>
            <person name="Anderson M."/>
            <person name="Anderson S."/>
            <person name="Arachchi H."/>
            <person name="Armbruster J."/>
            <person name="Bachantsang P."/>
            <person name="Baldwin J."/>
            <person name="Barry A."/>
            <person name="Bayul T."/>
            <person name="Blitshsteyn B."/>
            <person name="Bloom T."/>
            <person name="Blye J."/>
            <person name="Boguslavskiy L."/>
            <person name="Borowsky M."/>
            <person name="Boukhgalter B."/>
            <person name="Brunache A."/>
            <person name="Butler J."/>
            <person name="Calixte N."/>
            <person name="Calvo S."/>
            <person name="Camarata J."/>
            <person name="Campo K."/>
            <person name="Chang J."/>
            <person name="Cheshatsang Y."/>
            <person name="Citroen M."/>
            <person name="Collymore A."/>
            <person name="Considine T."/>
            <person name="Cook A."/>
            <person name="Cooke P."/>
            <person name="Corum B."/>
            <person name="Cuomo C."/>
            <person name="David R."/>
            <person name="Dawoe T."/>
            <person name="Degray S."/>
            <person name="Dodge S."/>
            <person name="Dooley K."/>
            <person name="Dorje P."/>
            <person name="Dorjee K."/>
            <person name="Dorris L."/>
            <person name="Duffey N."/>
            <person name="Dupes A."/>
            <person name="Elkins T."/>
            <person name="Engels R."/>
            <person name="Erickson J."/>
            <person name="Farina A."/>
            <person name="Faro S."/>
            <person name="Ferreira P."/>
            <person name="Fischer H."/>
            <person name="Fitzgerald M."/>
            <person name="Foley K."/>
            <person name="Gage D."/>
            <person name="Galagan J."/>
            <person name="Gearin G."/>
            <person name="Gnerre S."/>
            <person name="Gnirke A."/>
            <person name="Goyette A."/>
            <person name="Graham J."/>
            <person name="Grandbois E."/>
            <person name="Gyaltsen K."/>
            <person name="Hafez N."/>
            <person name="Hagopian D."/>
            <person name="Hagos B."/>
            <person name="Hall J."/>
            <person name="Hatcher B."/>
            <person name="Heller A."/>
            <person name="Higgins H."/>
            <person name="Honan T."/>
            <person name="Horn A."/>
            <person name="Houde N."/>
            <person name="Hughes L."/>
            <person name="Hulme W."/>
            <person name="Husby E."/>
            <person name="Iliev I."/>
            <person name="Jaffe D."/>
            <person name="Jones C."/>
            <person name="Kamal M."/>
            <person name="Kamat A."/>
            <person name="Kamvysselis M."/>
            <person name="Karlsson E."/>
            <person name="Kells C."/>
            <person name="Kieu A."/>
            <person name="Kisner P."/>
            <person name="Kodira C."/>
            <person name="Kulbokas E."/>
            <person name="Labutti K."/>
            <person name="Lama D."/>
            <person name="Landers T."/>
            <person name="Leger J."/>
            <person name="Levine S."/>
            <person name="Lewis D."/>
            <person name="Lewis T."/>
            <person name="Lindblad-toh K."/>
            <person name="Liu X."/>
            <person name="Lokyitsang T."/>
            <person name="Lokyitsang Y."/>
            <person name="Lucien O."/>
            <person name="Lui A."/>
            <person name="Ma L.J."/>
            <person name="Mabbitt R."/>
            <person name="Macdonald J."/>
            <person name="Maclean C."/>
            <person name="Major J."/>
            <person name="Manning J."/>
            <person name="Marabella R."/>
            <person name="Maru K."/>
            <person name="Matthews C."/>
            <person name="Mauceli E."/>
            <person name="Mccarthy M."/>
            <person name="Mcdonough S."/>
            <person name="Mcghee T."/>
            <person name="Meldrim J."/>
            <person name="Meneus L."/>
            <person name="Mesirov J."/>
            <person name="Mihalev A."/>
            <person name="Mihova T."/>
            <person name="Mikkelsen T."/>
            <person name="Mlenga V."/>
            <person name="Moru K."/>
            <person name="Mozes J."/>
            <person name="Mulrain L."/>
            <person name="Munson G."/>
            <person name="Naylor J."/>
            <person name="Newes C."/>
            <person name="Nguyen C."/>
            <person name="Nguyen N."/>
            <person name="Nguyen T."/>
            <person name="Nicol R."/>
            <person name="Nielsen C."/>
            <person name="Nizzari M."/>
            <person name="Norbu C."/>
            <person name="Norbu N."/>
            <person name="O'donnell P."/>
            <person name="Okoawo O."/>
            <person name="O'leary S."/>
            <person name="Omotosho B."/>
            <person name="O'neill K."/>
            <person name="Osman S."/>
            <person name="Parker S."/>
            <person name="Perrin D."/>
            <person name="Phunkhang P."/>
            <person name="Piqani B."/>
            <person name="Purcell S."/>
            <person name="Rachupka T."/>
            <person name="Ramasamy U."/>
            <person name="Rameau R."/>
            <person name="Ray V."/>
            <person name="Raymond C."/>
            <person name="Retta R."/>
            <person name="Richardson S."/>
            <person name="Rise C."/>
            <person name="Rodriguez J."/>
            <person name="Rogers J."/>
            <person name="Rogov P."/>
            <person name="Rutman M."/>
            <person name="Schupbach R."/>
            <person name="Seaman C."/>
            <person name="Settipalli S."/>
            <person name="Sharpe T."/>
            <person name="Sheridan J."/>
            <person name="Sherpa N."/>
            <person name="Shi J."/>
            <person name="Smirnov S."/>
            <person name="Smith C."/>
            <person name="Sougnez C."/>
            <person name="Spencer B."/>
            <person name="Stalker J."/>
            <person name="Stange-thomann N."/>
            <person name="Stavropoulos S."/>
            <person name="Stetson K."/>
            <person name="Stone C."/>
            <person name="Stone S."/>
            <person name="Stubbs M."/>
            <person name="Talamas J."/>
            <person name="Tchuinga P."/>
            <person name="Tenzing P."/>
            <person name="Tesfaye S."/>
            <person name="Theodore J."/>
            <person name="Thoulutsang Y."/>
            <person name="Topham K."/>
            <person name="Towey S."/>
            <person name="Tsamla T."/>
            <person name="Tsomo N."/>
            <person name="Vallee D."/>
            <person name="Vassiliev H."/>
            <person name="Venkataraman V."/>
            <person name="Vinson J."/>
            <person name="Vo A."/>
            <person name="Wade C."/>
            <person name="Wang S."/>
            <person name="Wangchuk T."/>
            <person name="Wangdi T."/>
            <person name="Whittaker C."/>
            <person name="Wilkinson J."/>
            <person name="Wu Y."/>
            <person name="Wyman D."/>
            <person name="Yadav S."/>
            <person name="Yang S."/>
            <person name="Yang X."/>
            <person name="Yeager S."/>
            <person name="Yee E."/>
            <person name="Young G."/>
            <person name="Zainoun J."/>
            <person name="Zembeck L."/>
            <person name="Zimmer A."/>
            <person name="Zody M."/>
            <person name="Lander E."/>
        </authorList>
    </citation>
    <scope>NUCLEOTIDE SEQUENCE [LARGE SCALE GENOMIC DNA]</scope>
</reference>
<dbReference type="Pfam" id="PF00145">
    <property type="entry name" value="DNA_methylase"/>
    <property type="match status" value="1"/>
</dbReference>
<dbReference type="Gene3D" id="3.40.50.150">
    <property type="entry name" value="Vaccinia Virus protein VP39"/>
    <property type="match status" value="1"/>
</dbReference>
<comment type="similarity">
    <text evidence="7 8">Belongs to the class I-like SAM-binding methyltransferase superfamily. C5-methyltransferase family.</text>
</comment>